<dbReference type="EMBL" id="CP025938">
    <property type="protein sequence ID" value="AUS04904.1"/>
    <property type="molecule type" value="Genomic_DNA"/>
</dbReference>
<feature type="coiled-coil region" evidence="1">
    <location>
        <begin position="143"/>
        <end position="170"/>
    </location>
</feature>
<dbReference type="Gene3D" id="2.60.120.260">
    <property type="entry name" value="Galactose-binding domain-like"/>
    <property type="match status" value="1"/>
</dbReference>
<sequence>MDTKNLKIMKKHLFNLKYIAAGVMVSLASCVSDDLPEVGDLPDFTGPTPFYSYSDVTSSEFDCNDIELAANYDYFFQAGTNLAVNGIQYDWTITPDTGVVLINKDLPVLEQSIAAVDATVVGIQSEIDKLEFKIPCESDPAKQAVMQQQVDDLKVQLAAAEANRSDETIQAIQDFEEQITNLPPATLQDREVIFQFPGPGVYDVVLKVTDKLGKSEETVKTVNVLQAVPTIPVPEISEAGFEDNDLFDGSGDGRDSWRVPSNAAWSPLGGGTTVPQINSNSELGSVPEGYQSAKFPSGGDRVAYQEIEVTPGATYVISYFTAFNLDNPGEMTVSILTPNTSSYAESLLPENIIVSRTETNTDRIPDVFKKHAVTFDAGTNESVIIYVTNSGDEYRLDAFEISVKN</sequence>
<gene>
    <name evidence="2" type="ORF">C1A40_05205</name>
</gene>
<proteinExistence type="predicted"/>
<evidence type="ECO:0008006" key="4">
    <source>
        <dbReference type="Google" id="ProtNLM"/>
    </source>
</evidence>
<dbReference type="AlphaFoldDB" id="A0A2I7SGD8"/>
<evidence type="ECO:0000313" key="3">
    <source>
        <dbReference type="Proteomes" id="UP000236592"/>
    </source>
</evidence>
<dbReference type="PROSITE" id="PS51257">
    <property type="entry name" value="PROKAR_LIPOPROTEIN"/>
    <property type="match status" value="1"/>
</dbReference>
<dbReference type="KEGG" id="taj:C1A40_05205"/>
<organism evidence="2 3">
    <name type="scientific">Pseudotamlana carrageenivorans</name>
    <dbReference type="NCBI Taxonomy" id="2069432"/>
    <lineage>
        <taxon>Bacteria</taxon>
        <taxon>Pseudomonadati</taxon>
        <taxon>Bacteroidota</taxon>
        <taxon>Flavobacteriia</taxon>
        <taxon>Flavobacteriales</taxon>
        <taxon>Flavobacteriaceae</taxon>
        <taxon>Pseudotamlana</taxon>
    </lineage>
</organism>
<protein>
    <recommendedName>
        <fullName evidence="4">PKD domain-containing protein</fullName>
    </recommendedName>
</protein>
<dbReference type="Proteomes" id="UP000236592">
    <property type="component" value="Chromosome"/>
</dbReference>
<keyword evidence="3" id="KW-1185">Reference proteome</keyword>
<dbReference type="Gene3D" id="2.60.40.10">
    <property type="entry name" value="Immunoglobulins"/>
    <property type="match status" value="1"/>
</dbReference>
<dbReference type="InterPro" id="IPR013783">
    <property type="entry name" value="Ig-like_fold"/>
</dbReference>
<evidence type="ECO:0000256" key="1">
    <source>
        <dbReference type="SAM" id="Coils"/>
    </source>
</evidence>
<evidence type="ECO:0000313" key="2">
    <source>
        <dbReference type="EMBL" id="AUS04904.1"/>
    </source>
</evidence>
<accession>A0A2I7SGD8</accession>
<reference evidence="3" key="1">
    <citation type="submission" date="2018-01" db="EMBL/GenBank/DDBJ databases">
        <title>Complete genome of Tamlana sp. UJ94.</title>
        <authorList>
            <person name="Jung J."/>
            <person name="Chung D."/>
            <person name="Bae S.S."/>
            <person name="Baek K."/>
        </authorList>
    </citation>
    <scope>NUCLEOTIDE SEQUENCE [LARGE SCALE GENOMIC DNA]</scope>
    <source>
        <strain evidence="3">UJ94</strain>
    </source>
</reference>
<dbReference type="OrthoDB" id="8913664at2"/>
<keyword evidence="1" id="KW-0175">Coiled coil</keyword>
<name>A0A2I7SGD8_9FLAO</name>